<evidence type="ECO:0000313" key="2">
    <source>
        <dbReference type="Proteomes" id="UP001212997"/>
    </source>
</evidence>
<evidence type="ECO:0008006" key="3">
    <source>
        <dbReference type="Google" id="ProtNLM"/>
    </source>
</evidence>
<sequence>MPAIILPIEVQERVLEHLTPQGPTCLAEHHHPLPMNDQLTLAACALTYIRLCHLIPHFFALKLPSLKSLVLRMDAKLRAREEPRAPSDVFMFHHSLPANIAHLNNLRTLRLIDLRFASFTDLRRLVGSLPALSSLHLDRVSWGPIGTITPKPLHRATGWRISEVTMWACTTNLLAMWFWVGPPPRNISQSARLLSGPSRSLGGSQCHPAFTSACAHLLVELLGVISGTFGSRTDSSIRMTWEYSTNQNSWTLKYHLRFYDRDPDVLFTVPSSGTPENPYPCISHVSAIEAHIASWGGALFTLDWDLLDDLLNQMDGLESVILHTTLVEREDRLWLLTLGQYIVERLPFTRKRRGCSLQVYINKQHVPHVELRDPGEHPSLSQQQISRWPKQLVDWYLTRS</sequence>
<name>A0AAD5UY42_9APHY</name>
<reference evidence="1" key="1">
    <citation type="submission" date="2022-07" db="EMBL/GenBank/DDBJ databases">
        <title>Genome Sequence of Physisporinus lineatus.</title>
        <authorList>
            <person name="Buettner E."/>
        </authorList>
    </citation>
    <scope>NUCLEOTIDE SEQUENCE</scope>
    <source>
        <strain evidence="1">VT162</strain>
    </source>
</reference>
<organism evidence="1 2">
    <name type="scientific">Meripilus lineatus</name>
    <dbReference type="NCBI Taxonomy" id="2056292"/>
    <lineage>
        <taxon>Eukaryota</taxon>
        <taxon>Fungi</taxon>
        <taxon>Dikarya</taxon>
        <taxon>Basidiomycota</taxon>
        <taxon>Agaricomycotina</taxon>
        <taxon>Agaricomycetes</taxon>
        <taxon>Polyporales</taxon>
        <taxon>Meripilaceae</taxon>
        <taxon>Meripilus</taxon>
    </lineage>
</organism>
<comment type="caution">
    <text evidence="1">The sequence shown here is derived from an EMBL/GenBank/DDBJ whole genome shotgun (WGS) entry which is preliminary data.</text>
</comment>
<proteinExistence type="predicted"/>
<keyword evidence="2" id="KW-1185">Reference proteome</keyword>
<dbReference type="EMBL" id="JANAWD010000455">
    <property type="protein sequence ID" value="KAJ3479206.1"/>
    <property type="molecule type" value="Genomic_DNA"/>
</dbReference>
<dbReference type="SUPFAM" id="SSF52047">
    <property type="entry name" value="RNI-like"/>
    <property type="match status" value="1"/>
</dbReference>
<dbReference type="Proteomes" id="UP001212997">
    <property type="component" value="Unassembled WGS sequence"/>
</dbReference>
<gene>
    <name evidence="1" type="ORF">NLI96_g9224</name>
</gene>
<protein>
    <recommendedName>
        <fullName evidence="3">F-box domain-containing protein</fullName>
    </recommendedName>
</protein>
<accession>A0AAD5UY42</accession>
<dbReference type="AlphaFoldDB" id="A0AAD5UY42"/>
<evidence type="ECO:0000313" key="1">
    <source>
        <dbReference type="EMBL" id="KAJ3479206.1"/>
    </source>
</evidence>